<gene>
    <name evidence="1" type="ORF">GD578_02710</name>
</gene>
<evidence type="ECO:0000313" key="1">
    <source>
        <dbReference type="EMBL" id="QGA42877.1"/>
    </source>
</evidence>
<reference evidence="1 2" key="1">
    <citation type="journal article" date="2021" name="MSphere">
        <title>Complete Genome Sequencing of Acinetobacter baumannii AC1633 and Acinetobacter nosocomialis AC1530 Unveils a Large Multidrug-Resistant Plasmid Encoding the NDM-1 and OXA-58 Carbapenemases.</title>
        <authorList>
            <person name="Alattraqchi A.G."/>
            <person name="Mohd Rani F."/>
            <person name="A. Rahman N.I."/>
            <person name="Ismail S."/>
            <person name="Cleary D.W."/>
            <person name="Clarke S.C."/>
            <person name="Yeo C.C."/>
        </authorList>
    </citation>
    <scope>NUCLEOTIDE SEQUENCE [LARGE SCALE GENOMIC DNA]</scope>
    <source>
        <strain evidence="1 2">AC1530</strain>
    </source>
</reference>
<sequence length="74" mass="8251">MNDKIKVSLSQSSDMKKQIKSKVENAFYVRLGVYLTMTINDRFILNACAGLRLVIAGDIYIIDYGSKAESKSAD</sequence>
<name>A0AB37CRW3_ACINO</name>
<dbReference type="EMBL" id="CP045560">
    <property type="protein sequence ID" value="QGA42877.1"/>
    <property type="molecule type" value="Genomic_DNA"/>
</dbReference>
<protein>
    <submittedName>
        <fullName evidence="1">Uncharacterized protein</fullName>
    </submittedName>
</protein>
<organism evidence="1 2">
    <name type="scientific">Acinetobacter nosocomialis</name>
    <dbReference type="NCBI Taxonomy" id="106654"/>
    <lineage>
        <taxon>Bacteria</taxon>
        <taxon>Pseudomonadati</taxon>
        <taxon>Pseudomonadota</taxon>
        <taxon>Gammaproteobacteria</taxon>
        <taxon>Moraxellales</taxon>
        <taxon>Moraxellaceae</taxon>
        <taxon>Acinetobacter</taxon>
        <taxon>Acinetobacter calcoaceticus/baumannii complex</taxon>
    </lineage>
</organism>
<dbReference type="Proteomes" id="UP000325778">
    <property type="component" value="Chromosome"/>
</dbReference>
<accession>A0AB37CRW3</accession>
<dbReference type="AlphaFoldDB" id="A0AB37CRW3"/>
<evidence type="ECO:0000313" key="2">
    <source>
        <dbReference type="Proteomes" id="UP000325778"/>
    </source>
</evidence>
<proteinExistence type="predicted"/>